<dbReference type="GO" id="GO:0005886">
    <property type="term" value="C:plasma membrane"/>
    <property type="evidence" value="ECO:0007669"/>
    <property type="project" value="UniProtKB-SubCell"/>
</dbReference>
<keyword evidence="10" id="KW-1185">Reference proteome</keyword>
<keyword evidence="5" id="KW-0472">Membrane</keyword>
<dbReference type="Pfam" id="PF12704">
    <property type="entry name" value="MacB_PCD"/>
    <property type="match status" value="1"/>
</dbReference>
<evidence type="ECO:0000256" key="3">
    <source>
        <dbReference type="ARBA" id="ARBA00022692"/>
    </source>
</evidence>
<evidence type="ECO:0000259" key="8">
    <source>
        <dbReference type="Pfam" id="PF12704"/>
    </source>
</evidence>
<sequence>MTTGDAVMSALDALRLHKLRSALTMLGIIIGVAAVIAMMAVGGGAREQVIAQIRSLGSNLLVVTPGNITAGGVRMGSGAASTLTDDDSVAIMNEVGGVQVTAPNMRGTAQLVAGGMNWATGVFGIDNGWFEARDWDVEHGRMFEPEEITRGAQVILIGQTVARNLYGGIDPVGQELRVRNVPFRIIGVMSRKGQTTWGQDQDDVVFVPLNTGRQRVLGRNMANARAVGSIYVKVRDGEDMSIVENDVKSLLRQRHRLQPGQEDDFTVRNLADIAATREASARTLALLLAAVAGVSLAVGGIGIMNIMLVSVTERTREIGLRLAVGARQWDILRQFLFEATGLAAIGGLIGVLIGVGAAYIISNAAGWPLLIEPASIVLAVLFSGLVGVFFGWYPALRASRLDPIEALRHT</sequence>
<comment type="subcellular location">
    <subcellularLocation>
        <location evidence="1">Cell membrane</location>
        <topology evidence="1">Multi-pass membrane protein</topology>
    </subcellularLocation>
</comment>
<accession>A0A1W6ZPV3</accession>
<protein>
    <submittedName>
        <fullName evidence="9">Multidrug ABC transporter substrate-binding protein</fullName>
    </submittedName>
</protein>
<evidence type="ECO:0000256" key="5">
    <source>
        <dbReference type="ARBA" id="ARBA00023136"/>
    </source>
</evidence>
<dbReference type="InterPro" id="IPR003838">
    <property type="entry name" value="ABC3_permease_C"/>
</dbReference>
<dbReference type="KEGG" id="psin:CAK95_10270"/>
<dbReference type="Proteomes" id="UP000194137">
    <property type="component" value="Chromosome"/>
</dbReference>
<comment type="similarity">
    <text evidence="6">Belongs to the ABC-4 integral membrane protein family.</text>
</comment>
<keyword evidence="4" id="KW-1133">Transmembrane helix</keyword>
<evidence type="ECO:0000313" key="9">
    <source>
        <dbReference type="EMBL" id="ARP99428.1"/>
    </source>
</evidence>
<evidence type="ECO:0000256" key="2">
    <source>
        <dbReference type="ARBA" id="ARBA00022475"/>
    </source>
</evidence>
<proteinExistence type="inferred from homology"/>
<feature type="domain" description="MacB-like periplasmic core" evidence="8">
    <location>
        <begin position="21"/>
        <end position="249"/>
    </location>
</feature>
<dbReference type="STRING" id="1235591.CAK95_10270"/>
<evidence type="ECO:0000256" key="4">
    <source>
        <dbReference type="ARBA" id="ARBA00022989"/>
    </source>
</evidence>
<dbReference type="InterPro" id="IPR050250">
    <property type="entry name" value="Macrolide_Exporter_MacB"/>
</dbReference>
<dbReference type="OrthoDB" id="9770036at2"/>
<dbReference type="AlphaFoldDB" id="A0A1W6ZPV3"/>
<keyword evidence="2" id="KW-1003">Cell membrane</keyword>
<evidence type="ECO:0000256" key="1">
    <source>
        <dbReference type="ARBA" id="ARBA00004651"/>
    </source>
</evidence>
<name>A0A1W6ZPV3_9HYPH</name>
<dbReference type="PANTHER" id="PTHR30572:SF4">
    <property type="entry name" value="ABC TRANSPORTER PERMEASE YTRF"/>
    <property type="match status" value="1"/>
</dbReference>
<dbReference type="EMBL" id="CP021112">
    <property type="protein sequence ID" value="ARP99428.1"/>
    <property type="molecule type" value="Genomic_DNA"/>
</dbReference>
<evidence type="ECO:0000256" key="6">
    <source>
        <dbReference type="ARBA" id="ARBA00038076"/>
    </source>
</evidence>
<dbReference type="GO" id="GO:0022857">
    <property type="term" value="F:transmembrane transporter activity"/>
    <property type="evidence" value="ECO:0007669"/>
    <property type="project" value="TreeGrafter"/>
</dbReference>
<dbReference type="RefSeq" id="WP_086087838.1">
    <property type="nucleotide sequence ID" value="NZ_CP021112.1"/>
</dbReference>
<dbReference type="PANTHER" id="PTHR30572">
    <property type="entry name" value="MEMBRANE COMPONENT OF TRANSPORTER-RELATED"/>
    <property type="match status" value="1"/>
</dbReference>
<dbReference type="Pfam" id="PF02687">
    <property type="entry name" value="FtsX"/>
    <property type="match status" value="1"/>
</dbReference>
<reference evidence="9 10" key="1">
    <citation type="submission" date="2017-05" db="EMBL/GenBank/DDBJ databases">
        <title>Full genome sequence of Pseudorhodoplanes sinuspersici.</title>
        <authorList>
            <person name="Dastgheib S.M.M."/>
            <person name="Shavandi M."/>
            <person name="Tirandaz H."/>
        </authorList>
    </citation>
    <scope>NUCLEOTIDE SEQUENCE [LARGE SCALE GENOMIC DNA]</scope>
    <source>
        <strain evidence="9 10">RIPI110</strain>
    </source>
</reference>
<evidence type="ECO:0000313" key="10">
    <source>
        <dbReference type="Proteomes" id="UP000194137"/>
    </source>
</evidence>
<feature type="domain" description="ABC3 transporter permease C-terminal" evidence="7">
    <location>
        <begin position="291"/>
        <end position="403"/>
    </location>
</feature>
<dbReference type="InterPro" id="IPR025857">
    <property type="entry name" value="MacB_PCD"/>
</dbReference>
<keyword evidence="3" id="KW-0812">Transmembrane</keyword>
<evidence type="ECO:0000259" key="7">
    <source>
        <dbReference type="Pfam" id="PF02687"/>
    </source>
</evidence>
<organism evidence="9 10">
    <name type="scientific">Pseudorhodoplanes sinuspersici</name>
    <dbReference type="NCBI Taxonomy" id="1235591"/>
    <lineage>
        <taxon>Bacteria</taxon>
        <taxon>Pseudomonadati</taxon>
        <taxon>Pseudomonadota</taxon>
        <taxon>Alphaproteobacteria</taxon>
        <taxon>Hyphomicrobiales</taxon>
        <taxon>Pseudorhodoplanes</taxon>
    </lineage>
</organism>
<gene>
    <name evidence="9" type="ORF">CAK95_10270</name>
</gene>